<keyword evidence="2" id="KW-1185">Reference proteome</keyword>
<dbReference type="Proteomes" id="UP001199919">
    <property type="component" value="Unassembled WGS sequence"/>
</dbReference>
<protein>
    <recommendedName>
        <fullName evidence="3">DUF1795 domain-containing protein</fullName>
    </recommendedName>
</protein>
<dbReference type="RefSeq" id="WP_232178594.1">
    <property type="nucleotide sequence ID" value="NZ_JAJPWV010000005.1"/>
</dbReference>
<organism evidence="1 2">
    <name type="scientific">Mucilaginibacter roseus</name>
    <dbReference type="NCBI Taxonomy" id="1528868"/>
    <lineage>
        <taxon>Bacteria</taxon>
        <taxon>Pseudomonadati</taxon>
        <taxon>Bacteroidota</taxon>
        <taxon>Sphingobacteriia</taxon>
        <taxon>Sphingobacteriales</taxon>
        <taxon>Sphingobacteriaceae</taxon>
        <taxon>Mucilaginibacter</taxon>
    </lineage>
</organism>
<dbReference type="Pfam" id="PF24716">
    <property type="entry name" value="WapI"/>
    <property type="match status" value="1"/>
</dbReference>
<dbReference type="EMBL" id="JAJPWV010000005">
    <property type="protein sequence ID" value="MCD8742058.1"/>
    <property type="molecule type" value="Genomic_DNA"/>
</dbReference>
<evidence type="ECO:0000313" key="1">
    <source>
        <dbReference type="EMBL" id="MCD8742058.1"/>
    </source>
</evidence>
<name>A0ABS8U8R7_9SPHI</name>
<dbReference type="InterPro" id="IPR056510">
    <property type="entry name" value="WapI"/>
</dbReference>
<evidence type="ECO:0000313" key="2">
    <source>
        <dbReference type="Proteomes" id="UP001199919"/>
    </source>
</evidence>
<proteinExistence type="predicted"/>
<accession>A0ABS8U8R7</accession>
<comment type="caution">
    <text evidence="1">The sequence shown here is derived from an EMBL/GenBank/DDBJ whole genome shotgun (WGS) entry which is preliminary data.</text>
</comment>
<gene>
    <name evidence="1" type="ORF">LT679_15700</name>
</gene>
<evidence type="ECO:0008006" key="3">
    <source>
        <dbReference type="Google" id="ProtNLM"/>
    </source>
</evidence>
<reference evidence="1 2" key="1">
    <citation type="submission" date="2021-12" db="EMBL/GenBank/DDBJ databases">
        <title>Mucilaginibacter roseus genome.</title>
        <authorList>
            <person name="Ferreira J.R."/>
            <person name="Newman J.D."/>
        </authorList>
    </citation>
    <scope>NUCLEOTIDE SEQUENCE [LARGE SCALE GENOMIC DNA]</scope>
    <source>
        <strain evidence="1 2">LMG 28454</strain>
    </source>
</reference>
<sequence length="143" mass="16638">MILEEDLYFEIVDHGDSVFVTPLKLSHPTADEEWDRYWIDCLVRVKASCFYGEYHTQLMIHDFINLRKQIDALYDNLAGTANFEPLERGLCLFIQGDGVGHFELTVTARENFDAKLVFTLSFDQTIIKTLLRQLNNIIARYQS</sequence>